<name>A0A6J5QEA7_9CAUD</name>
<reference evidence="3" key="1">
    <citation type="submission" date="2020-05" db="EMBL/GenBank/DDBJ databases">
        <authorList>
            <person name="Chiriac C."/>
            <person name="Salcher M."/>
            <person name="Ghai R."/>
            <person name="Kavagutti S V."/>
        </authorList>
    </citation>
    <scope>NUCLEOTIDE SEQUENCE</scope>
</reference>
<evidence type="ECO:0000313" key="3">
    <source>
        <dbReference type="EMBL" id="CAB4179831.1"/>
    </source>
</evidence>
<gene>
    <name evidence="3" type="ORF">UFOVP1035_71</name>
    <name evidence="4" type="ORF">UFOVP1181_30</name>
    <name evidence="2" type="ORF">UFOVP965_75</name>
</gene>
<feature type="compositionally biased region" description="Low complexity" evidence="1">
    <location>
        <begin position="46"/>
        <end position="58"/>
    </location>
</feature>
<dbReference type="EMBL" id="LR796984">
    <property type="protein sequence ID" value="CAB4179831.1"/>
    <property type="molecule type" value="Genomic_DNA"/>
</dbReference>
<evidence type="ECO:0000256" key="1">
    <source>
        <dbReference type="SAM" id="MobiDB-lite"/>
    </source>
</evidence>
<dbReference type="EMBL" id="LR797127">
    <property type="protein sequence ID" value="CAB4188521.1"/>
    <property type="molecule type" value="Genomic_DNA"/>
</dbReference>
<accession>A0A6J5QEA7</accession>
<sequence>MNHNGNQFPGKVDPKNFSDPAEYQEAVEAAQGRTPAGEPDSPRMTAALSKSRSSASRANIRDILG</sequence>
<protein>
    <submittedName>
        <fullName evidence="3">Uncharacterized protein</fullName>
    </submittedName>
</protein>
<feature type="region of interest" description="Disordered" evidence="1">
    <location>
        <begin position="1"/>
        <end position="65"/>
    </location>
</feature>
<evidence type="ECO:0000313" key="2">
    <source>
        <dbReference type="EMBL" id="CAB4174745.1"/>
    </source>
</evidence>
<organism evidence="3">
    <name type="scientific">uncultured Caudovirales phage</name>
    <dbReference type="NCBI Taxonomy" id="2100421"/>
    <lineage>
        <taxon>Viruses</taxon>
        <taxon>Duplodnaviria</taxon>
        <taxon>Heunggongvirae</taxon>
        <taxon>Uroviricota</taxon>
        <taxon>Caudoviricetes</taxon>
        <taxon>Peduoviridae</taxon>
        <taxon>Maltschvirus</taxon>
        <taxon>Maltschvirus maltsch</taxon>
    </lineage>
</organism>
<proteinExistence type="predicted"/>
<evidence type="ECO:0000313" key="4">
    <source>
        <dbReference type="EMBL" id="CAB4188521.1"/>
    </source>
</evidence>
<dbReference type="EMBL" id="LR796920">
    <property type="protein sequence ID" value="CAB4174745.1"/>
    <property type="molecule type" value="Genomic_DNA"/>
</dbReference>